<dbReference type="Pfam" id="PF04655">
    <property type="entry name" value="APH_6_hur"/>
    <property type="match status" value="1"/>
</dbReference>
<dbReference type="AlphaFoldDB" id="A0A1M5NJ74"/>
<name>A0A1M5NJ74_STRHI</name>
<organism evidence="1 2">
    <name type="scientific">Streptoalloteichus hindustanus</name>
    <dbReference type="NCBI Taxonomy" id="2017"/>
    <lineage>
        <taxon>Bacteria</taxon>
        <taxon>Bacillati</taxon>
        <taxon>Actinomycetota</taxon>
        <taxon>Actinomycetes</taxon>
        <taxon>Pseudonocardiales</taxon>
        <taxon>Pseudonocardiaceae</taxon>
        <taxon>Streptoalloteichus</taxon>
    </lineage>
</organism>
<reference evidence="1 2" key="1">
    <citation type="submission" date="2016-11" db="EMBL/GenBank/DDBJ databases">
        <authorList>
            <person name="Jaros S."/>
            <person name="Januszkiewicz K."/>
            <person name="Wedrychowicz H."/>
        </authorList>
    </citation>
    <scope>NUCLEOTIDE SEQUENCE [LARGE SCALE GENOMIC DNA]</scope>
    <source>
        <strain evidence="1 2">DSM 44523</strain>
    </source>
</reference>
<dbReference type="InterPro" id="IPR011009">
    <property type="entry name" value="Kinase-like_dom_sf"/>
</dbReference>
<gene>
    <name evidence="1" type="ORF">SAMN05444320_1167</name>
</gene>
<dbReference type="GO" id="GO:0016773">
    <property type="term" value="F:phosphotransferase activity, alcohol group as acceptor"/>
    <property type="evidence" value="ECO:0007669"/>
    <property type="project" value="InterPro"/>
</dbReference>
<accession>A0A1M5NJ74</accession>
<dbReference type="GO" id="GO:0019748">
    <property type="term" value="P:secondary metabolic process"/>
    <property type="evidence" value="ECO:0007669"/>
    <property type="project" value="InterPro"/>
</dbReference>
<proteinExistence type="predicted"/>
<evidence type="ECO:0000313" key="2">
    <source>
        <dbReference type="Proteomes" id="UP000184501"/>
    </source>
</evidence>
<dbReference type="Proteomes" id="UP000184501">
    <property type="component" value="Unassembled WGS sequence"/>
</dbReference>
<protein>
    <submittedName>
        <fullName evidence="1">Streptomycin 6-kinase</fullName>
    </submittedName>
</protein>
<dbReference type="GO" id="GO:0016301">
    <property type="term" value="F:kinase activity"/>
    <property type="evidence" value="ECO:0007669"/>
    <property type="project" value="UniProtKB-KW"/>
</dbReference>
<dbReference type="InterPro" id="IPR006748">
    <property type="entry name" value="NH2Glyco/OHUrea_AB-resist_kin"/>
</dbReference>
<dbReference type="STRING" id="2017.SAMN05444320_1167"/>
<keyword evidence="2" id="KW-1185">Reference proteome</keyword>
<dbReference type="EMBL" id="FQVN01000016">
    <property type="protein sequence ID" value="SHG89542.1"/>
    <property type="molecule type" value="Genomic_DNA"/>
</dbReference>
<evidence type="ECO:0000313" key="1">
    <source>
        <dbReference type="EMBL" id="SHG89542.1"/>
    </source>
</evidence>
<sequence length="324" mass="35208">MPVSESSGAELGAGVDTHRIEVPAGLVAYHDMHNATWDPAWISKLPDLAASFLERWELRPDGPGAHGMIALVLPVVRADGTPAALKLQPVTEDNVDEPLALRTWNGQGAVRLLDHDPETGTMLLERLDGQRSLSSVPDDMAALQILAELLARLVATPAPRGVRTLDGIARGMLDHLPRALPALPDPGHRELLRTCAAAVRELVGEPGDRLLHWDLHYDNVLASPPSSGREPWLAIDPQPISGDPAFELLPALDNRWEEVVATGDVARAVRRRFDLVTEVLDLDRRRAVGWTLGRVLQNCLWDVEDGHTALNPVQVAIAEAVLAI</sequence>
<keyword evidence="1" id="KW-0418">Kinase</keyword>
<keyword evidence="1" id="KW-0808">Transferase</keyword>
<dbReference type="SUPFAM" id="SSF56112">
    <property type="entry name" value="Protein kinase-like (PK-like)"/>
    <property type="match status" value="1"/>
</dbReference>